<feature type="non-terminal residue" evidence="8">
    <location>
        <position position="768"/>
    </location>
</feature>
<keyword evidence="9" id="KW-1185">Reference proteome</keyword>
<comment type="similarity">
    <text evidence="6">Belongs to the WD repeat WDR6 family.</text>
</comment>
<dbReference type="SUPFAM" id="SSF50978">
    <property type="entry name" value="WD40 repeat-like"/>
    <property type="match status" value="1"/>
</dbReference>
<dbReference type="EMBL" id="JANBUW010000912">
    <property type="protein sequence ID" value="KAJ2845034.1"/>
    <property type="molecule type" value="Genomic_DNA"/>
</dbReference>
<dbReference type="GO" id="GO:0005737">
    <property type="term" value="C:cytoplasm"/>
    <property type="evidence" value="ECO:0007669"/>
    <property type="project" value="UniProtKB-SubCell"/>
</dbReference>
<evidence type="ECO:0000256" key="6">
    <source>
        <dbReference type="ARBA" id="ARBA00038255"/>
    </source>
</evidence>
<accession>A0A9W8LYK1</accession>
<evidence type="ECO:0000313" key="9">
    <source>
        <dbReference type="Proteomes" id="UP001139887"/>
    </source>
</evidence>
<comment type="caution">
    <text evidence="8">The sequence shown here is derived from an EMBL/GenBank/DDBJ whole genome shotgun (WGS) entry which is preliminary data.</text>
</comment>
<keyword evidence="5" id="KW-0677">Repeat</keyword>
<dbReference type="SUPFAM" id="SSF50998">
    <property type="entry name" value="Quinoprotein alcohol dehydrogenase-like"/>
    <property type="match status" value="1"/>
</dbReference>
<proteinExistence type="inferred from homology"/>
<keyword evidence="3 7" id="KW-0853">WD repeat</keyword>
<dbReference type="InterPro" id="IPR015943">
    <property type="entry name" value="WD40/YVTN_repeat-like_dom_sf"/>
</dbReference>
<evidence type="ECO:0000256" key="4">
    <source>
        <dbReference type="ARBA" id="ARBA00022694"/>
    </source>
</evidence>
<evidence type="ECO:0000256" key="5">
    <source>
        <dbReference type="ARBA" id="ARBA00022737"/>
    </source>
</evidence>
<dbReference type="Proteomes" id="UP001139887">
    <property type="component" value="Unassembled WGS sequence"/>
</dbReference>
<evidence type="ECO:0000256" key="1">
    <source>
        <dbReference type="ARBA" id="ARBA00004496"/>
    </source>
</evidence>
<dbReference type="OrthoDB" id="5594999at2759"/>
<reference evidence="8" key="1">
    <citation type="submission" date="2022-07" db="EMBL/GenBank/DDBJ databases">
        <title>Phylogenomic reconstructions and comparative analyses of Kickxellomycotina fungi.</title>
        <authorList>
            <person name="Reynolds N.K."/>
            <person name="Stajich J.E."/>
            <person name="Barry K."/>
            <person name="Grigoriev I.V."/>
            <person name="Crous P."/>
            <person name="Smith M.E."/>
        </authorList>
    </citation>
    <scope>NUCLEOTIDE SEQUENCE</scope>
    <source>
        <strain evidence="8">NRRL 1566</strain>
    </source>
</reference>
<name>A0A9W8LYK1_9FUNG</name>
<organism evidence="8 9">
    <name type="scientific">Coemansia brasiliensis</name>
    <dbReference type="NCBI Taxonomy" id="2650707"/>
    <lineage>
        <taxon>Eukaryota</taxon>
        <taxon>Fungi</taxon>
        <taxon>Fungi incertae sedis</taxon>
        <taxon>Zoopagomycota</taxon>
        <taxon>Kickxellomycotina</taxon>
        <taxon>Kickxellomycetes</taxon>
        <taxon>Kickxellales</taxon>
        <taxon>Kickxellaceae</taxon>
        <taxon>Coemansia</taxon>
    </lineage>
</organism>
<dbReference type="InterPro" id="IPR011047">
    <property type="entry name" value="Quinoprotein_ADH-like_sf"/>
</dbReference>
<dbReference type="InterPro" id="IPR019775">
    <property type="entry name" value="WD40_repeat_CS"/>
</dbReference>
<dbReference type="Gene3D" id="2.130.10.10">
    <property type="entry name" value="YVTN repeat-like/Quinoprotein amine dehydrogenase"/>
    <property type="match status" value="2"/>
</dbReference>
<dbReference type="PROSITE" id="PS00678">
    <property type="entry name" value="WD_REPEATS_1"/>
    <property type="match status" value="1"/>
</dbReference>
<dbReference type="InterPro" id="IPR051973">
    <property type="entry name" value="tRNA_Anticodon_Mtase-Reg"/>
</dbReference>
<dbReference type="InterPro" id="IPR036322">
    <property type="entry name" value="WD40_repeat_dom_sf"/>
</dbReference>
<dbReference type="SMART" id="SM00320">
    <property type="entry name" value="WD40"/>
    <property type="match status" value="6"/>
</dbReference>
<evidence type="ECO:0000313" key="8">
    <source>
        <dbReference type="EMBL" id="KAJ2845034.1"/>
    </source>
</evidence>
<evidence type="ECO:0000256" key="3">
    <source>
        <dbReference type="ARBA" id="ARBA00022574"/>
    </source>
</evidence>
<dbReference type="PANTHER" id="PTHR14344:SF3">
    <property type="entry name" value="WD REPEAT-CONTAINING PROTEIN 6"/>
    <property type="match status" value="1"/>
</dbReference>
<dbReference type="PANTHER" id="PTHR14344">
    <property type="entry name" value="WD REPEAT PROTEIN"/>
    <property type="match status" value="1"/>
</dbReference>
<dbReference type="GO" id="GO:0030488">
    <property type="term" value="P:tRNA methylation"/>
    <property type="evidence" value="ECO:0007669"/>
    <property type="project" value="TreeGrafter"/>
</dbReference>
<dbReference type="InterPro" id="IPR001680">
    <property type="entry name" value="WD40_rpt"/>
</dbReference>
<dbReference type="PROSITE" id="PS50082">
    <property type="entry name" value="WD_REPEATS_2"/>
    <property type="match status" value="1"/>
</dbReference>
<keyword evidence="4" id="KW-0819">tRNA processing</keyword>
<keyword evidence="2" id="KW-0963">Cytoplasm</keyword>
<dbReference type="PROSITE" id="PS50294">
    <property type="entry name" value="WD_REPEATS_REGION"/>
    <property type="match status" value="1"/>
</dbReference>
<dbReference type="Pfam" id="PF00400">
    <property type="entry name" value="WD40"/>
    <property type="match status" value="2"/>
</dbReference>
<dbReference type="AlphaFoldDB" id="A0A9W8LYK1"/>
<protein>
    <submittedName>
        <fullName evidence="8">WD repeat-containing protein 6</fullName>
    </submittedName>
</protein>
<sequence>MRELVAQCQVLPTTAVAFLSDTLVAAGNGSVLSIYDIQIQQIVYQKQIFLHTRIHGIIAKSYLESNVNVLIFGGKSWTTMEIRMGDRILITASDHVYAISDWIKAGHWVSAKDTSKVVLATAHNCVLVIDPETGNCEQRVAGAEQCVLYAAALWGNNIDELVVAAGTVFNKVLIWRLNEPDNVLWRLQGHEGVVFGVNFCRDGKALTSVSDDRSIRVWDLEHGRIERVLYGHRARVWKCMAVDTSASWLISCSEDGTCREWRDGDTVDMWPQCSKNVWAVDIRAGMVASAGGDGSLWLWRAGMPRRIESMDQLQPVQLPTCKPYLIDPASELSESIRGFALIDTRTVLAITKSGYFMVYDLIQRTWKVVEGSSGLQGYALVAAEPVDSSLVAIGCRNGAVVLLRGTCAWATARLHNASVRWLCASKRIGSLYDIVSVDDTGDIVWSVISDNSWHVVARLQRASPGTRVSAAAVSFDGLWIALGSVRGSLYIYETQNSDFDRTPILPVACVWPHAHGSHSVSTLLFDTSESGIVLHSGGRDGWMRTFRIGEPPADAAAADIRRGNQLHASLHRISAVSVTPGWVERLYKYCDRLLAVTFFRKRLALTDTASSSVLFSCISAGGSKQWQLLFASNCLRIAFMKRDYLLTTQFDAQLLLNTRERVLAVGVSSIDLRSVQLLQLDQRSVALVGGEDGYLRIVECKKVPQVLAGVRRHRSAIRCIQMLPSVFSAFENSRFVLTAGAGSEMHCWRLDMTALDTLSETMLVEWGS</sequence>
<feature type="repeat" description="WD" evidence="7">
    <location>
        <begin position="187"/>
        <end position="228"/>
    </location>
</feature>
<evidence type="ECO:0000256" key="2">
    <source>
        <dbReference type="ARBA" id="ARBA00022490"/>
    </source>
</evidence>
<comment type="subcellular location">
    <subcellularLocation>
        <location evidence="1">Cytoplasm</location>
    </subcellularLocation>
</comment>
<evidence type="ECO:0000256" key="7">
    <source>
        <dbReference type="PROSITE-ProRule" id="PRU00221"/>
    </source>
</evidence>
<gene>
    <name evidence="8" type="primary">WDR6</name>
    <name evidence="8" type="ORF">IWW36_004951</name>
</gene>